<dbReference type="EMBL" id="JAESND010000002">
    <property type="protein sequence ID" value="MBM3115334.1"/>
    <property type="molecule type" value="Genomic_DNA"/>
</dbReference>
<accession>A0ABS2BIA1</accession>
<proteinExistence type="predicted"/>
<name>A0ABS2BIA1_9NEIS</name>
<feature type="transmembrane region" description="Helical" evidence="1">
    <location>
        <begin position="20"/>
        <end position="41"/>
    </location>
</feature>
<keyword evidence="1" id="KW-0472">Membrane</keyword>
<keyword evidence="1" id="KW-1133">Transmembrane helix</keyword>
<feature type="transmembrane region" description="Helical" evidence="1">
    <location>
        <begin position="47"/>
        <end position="64"/>
    </location>
</feature>
<evidence type="ECO:0000313" key="3">
    <source>
        <dbReference type="Proteomes" id="UP000809431"/>
    </source>
</evidence>
<dbReference type="Proteomes" id="UP000809431">
    <property type="component" value="Unassembled WGS sequence"/>
</dbReference>
<feature type="transmembrane region" description="Helical" evidence="1">
    <location>
        <begin position="103"/>
        <end position="123"/>
    </location>
</feature>
<dbReference type="RefSeq" id="WP_203537007.1">
    <property type="nucleotide sequence ID" value="NZ_JAESND010000002.1"/>
</dbReference>
<keyword evidence="3" id="KW-1185">Reference proteome</keyword>
<evidence type="ECO:0000256" key="1">
    <source>
        <dbReference type="SAM" id="Phobius"/>
    </source>
</evidence>
<keyword evidence="1" id="KW-0812">Transmembrane</keyword>
<gene>
    <name evidence="2" type="ORF">JMJ54_05800</name>
</gene>
<feature type="transmembrane region" description="Helical" evidence="1">
    <location>
        <begin position="71"/>
        <end position="91"/>
    </location>
</feature>
<comment type="caution">
    <text evidence="2">The sequence shown here is derived from an EMBL/GenBank/DDBJ whole genome shotgun (WGS) entry which is preliminary data.</text>
</comment>
<evidence type="ECO:0000313" key="2">
    <source>
        <dbReference type="EMBL" id="MBM3115334.1"/>
    </source>
</evidence>
<sequence length="124" mass="13625">MTSRRSDPQEAPLSLEDRGVYALIGCFFGTVYGLFFAFLLVWLVDSITPLTTTVTVSALMFAVLGFCRGPLIADLIAALAWFCYGVLHAFADWNPPTPLGDTARLMRTLFWFGVATGVLVWLAI</sequence>
<reference evidence="2 3" key="1">
    <citation type="submission" date="2021-01" db="EMBL/GenBank/DDBJ databases">
        <title>Draft Genome Sequence and Polyhydroxyalkanoate Biosynthetic Potential of Jeongeupia naejangsanensis Type Strain DSM 24253.</title>
        <authorList>
            <person name="Turrini P."/>
            <person name="Artuso I."/>
            <person name="Lugli G.A."/>
            <person name="Frangipani E."/>
            <person name="Ventura M."/>
            <person name="Visca P."/>
        </authorList>
    </citation>
    <scope>NUCLEOTIDE SEQUENCE [LARGE SCALE GENOMIC DNA]</scope>
    <source>
        <strain evidence="2 3">DSM 24253</strain>
    </source>
</reference>
<protein>
    <submittedName>
        <fullName evidence="2">Uncharacterized protein</fullName>
    </submittedName>
</protein>
<organism evidence="2 3">
    <name type="scientific">Jeongeupia naejangsanensis</name>
    <dbReference type="NCBI Taxonomy" id="613195"/>
    <lineage>
        <taxon>Bacteria</taxon>
        <taxon>Pseudomonadati</taxon>
        <taxon>Pseudomonadota</taxon>
        <taxon>Betaproteobacteria</taxon>
        <taxon>Neisseriales</taxon>
        <taxon>Chitinibacteraceae</taxon>
        <taxon>Jeongeupia</taxon>
    </lineage>
</organism>